<gene>
    <name evidence="6" type="ORF">C7B43_02875</name>
</gene>
<dbReference type="Pfam" id="PF13247">
    <property type="entry name" value="Fer4_11"/>
    <property type="match status" value="1"/>
</dbReference>
<sequence length="269" mass="29791">MSKIENSRNLPYIHDNFNRLLPVTKLPHHWVMVIDLRRCIGCQACVVSCKSENNVPVGVYRTWVQVVETGTMVPDSQGSVVTDQGTFEPNVKRFSLPRLCNHCDAPPCVEVCPVKATFKREDGLVLIDYPKCLGCGYCINACPYDARFFNPIQQTADKCTFCVQRLDRGLLPACVTSCVGRARIFGDLNDPNSEVSRLIASYPTTHLKTTLGTKPQVFYIDLDGVLAEDGANTFNTLYPYAVGTNTEEYDDLTGKVLLQTPTGGERGTP</sequence>
<protein>
    <recommendedName>
        <fullName evidence="5">4Fe-4S ferredoxin-type domain-containing protein</fullName>
    </recommendedName>
</protein>
<keyword evidence="4" id="KW-0411">Iron-sulfur</keyword>
<dbReference type="CDD" id="cd10551">
    <property type="entry name" value="PsrB"/>
    <property type="match status" value="1"/>
</dbReference>
<evidence type="ECO:0000313" key="6">
    <source>
        <dbReference type="EMBL" id="PSR31355.1"/>
    </source>
</evidence>
<dbReference type="PANTHER" id="PTHR43177">
    <property type="entry name" value="PROTEIN NRFC"/>
    <property type="match status" value="1"/>
</dbReference>
<feature type="domain" description="4Fe-4S ferredoxin-type" evidence="5">
    <location>
        <begin position="123"/>
        <end position="152"/>
    </location>
</feature>
<organism evidence="6 7">
    <name type="scientific">Sulfobacillus benefaciens</name>
    <dbReference type="NCBI Taxonomy" id="453960"/>
    <lineage>
        <taxon>Bacteria</taxon>
        <taxon>Bacillati</taxon>
        <taxon>Bacillota</taxon>
        <taxon>Clostridia</taxon>
        <taxon>Eubacteriales</taxon>
        <taxon>Clostridiales Family XVII. Incertae Sedis</taxon>
        <taxon>Sulfobacillus</taxon>
    </lineage>
</organism>
<name>A0A2T2XA39_9FIRM</name>
<dbReference type="InterPro" id="IPR017900">
    <property type="entry name" value="4Fe4S_Fe_S_CS"/>
</dbReference>
<evidence type="ECO:0000256" key="4">
    <source>
        <dbReference type="ARBA" id="ARBA00023014"/>
    </source>
</evidence>
<comment type="caution">
    <text evidence="6">The sequence shown here is derived from an EMBL/GenBank/DDBJ whole genome shotgun (WGS) entry which is preliminary data.</text>
</comment>
<keyword evidence="1" id="KW-0004">4Fe-4S</keyword>
<dbReference type="Pfam" id="PF12797">
    <property type="entry name" value="Fer4_2"/>
    <property type="match status" value="1"/>
</dbReference>
<dbReference type="InterPro" id="IPR050954">
    <property type="entry name" value="ET_IronSulfur_Cluster-Binding"/>
</dbReference>
<dbReference type="PROSITE" id="PS00198">
    <property type="entry name" value="4FE4S_FER_1"/>
    <property type="match status" value="1"/>
</dbReference>
<dbReference type="Proteomes" id="UP000242699">
    <property type="component" value="Unassembled WGS sequence"/>
</dbReference>
<dbReference type="SUPFAM" id="SSF54862">
    <property type="entry name" value="4Fe-4S ferredoxins"/>
    <property type="match status" value="1"/>
</dbReference>
<dbReference type="PROSITE" id="PS51379">
    <property type="entry name" value="4FE4S_FER_2"/>
    <property type="match status" value="3"/>
</dbReference>
<proteinExistence type="predicted"/>
<dbReference type="EMBL" id="PXYT01000003">
    <property type="protein sequence ID" value="PSR31355.1"/>
    <property type="molecule type" value="Genomic_DNA"/>
</dbReference>
<evidence type="ECO:0000256" key="3">
    <source>
        <dbReference type="ARBA" id="ARBA00023004"/>
    </source>
</evidence>
<dbReference type="InterPro" id="IPR017896">
    <property type="entry name" value="4Fe4S_Fe-S-bd"/>
</dbReference>
<dbReference type="GO" id="GO:0051539">
    <property type="term" value="F:4 iron, 4 sulfur cluster binding"/>
    <property type="evidence" value="ECO:0007669"/>
    <property type="project" value="UniProtKB-KW"/>
</dbReference>
<reference evidence="6 7" key="1">
    <citation type="journal article" date="2014" name="BMC Genomics">
        <title>Comparison of environmental and isolate Sulfobacillus genomes reveals diverse carbon, sulfur, nitrogen, and hydrogen metabolisms.</title>
        <authorList>
            <person name="Justice N.B."/>
            <person name="Norman A."/>
            <person name="Brown C.T."/>
            <person name="Singh A."/>
            <person name="Thomas B.C."/>
            <person name="Banfield J.F."/>
        </authorList>
    </citation>
    <scope>NUCLEOTIDE SEQUENCE [LARGE SCALE GENOMIC DNA]</scope>
    <source>
        <strain evidence="6">AMDSBA1</strain>
    </source>
</reference>
<dbReference type="GO" id="GO:0046872">
    <property type="term" value="F:metal ion binding"/>
    <property type="evidence" value="ECO:0007669"/>
    <property type="project" value="UniProtKB-KW"/>
</dbReference>
<evidence type="ECO:0000313" key="7">
    <source>
        <dbReference type="Proteomes" id="UP000242699"/>
    </source>
</evidence>
<accession>A0A2T2XA39</accession>
<keyword evidence="2" id="KW-0479">Metal-binding</keyword>
<evidence type="ECO:0000256" key="1">
    <source>
        <dbReference type="ARBA" id="ARBA00022485"/>
    </source>
</evidence>
<feature type="domain" description="4Fe-4S ferredoxin-type" evidence="5">
    <location>
        <begin position="92"/>
        <end position="122"/>
    </location>
</feature>
<dbReference type="Gene3D" id="3.30.70.20">
    <property type="match status" value="2"/>
</dbReference>
<evidence type="ECO:0000256" key="2">
    <source>
        <dbReference type="ARBA" id="ARBA00022723"/>
    </source>
</evidence>
<dbReference type="AlphaFoldDB" id="A0A2T2XA39"/>
<feature type="domain" description="4Fe-4S ferredoxin-type" evidence="5">
    <location>
        <begin position="30"/>
        <end position="60"/>
    </location>
</feature>
<dbReference type="PANTHER" id="PTHR43177:SF9">
    <property type="entry name" value="PROTEIN NRFC"/>
    <property type="match status" value="1"/>
</dbReference>
<keyword evidence="3" id="KW-0408">Iron</keyword>
<evidence type="ECO:0000259" key="5">
    <source>
        <dbReference type="PROSITE" id="PS51379"/>
    </source>
</evidence>